<organism evidence="7 8">
    <name type="scientific">Helicobacter bilis</name>
    <dbReference type="NCBI Taxonomy" id="37372"/>
    <lineage>
        <taxon>Bacteria</taxon>
        <taxon>Pseudomonadati</taxon>
        <taxon>Campylobacterota</taxon>
        <taxon>Epsilonproteobacteria</taxon>
        <taxon>Campylobacterales</taxon>
        <taxon>Helicobacteraceae</taxon>
        <taxon>Helicobacter</taxon>
    </lineage>
</organism>
<evidence type="ECO:0000256" key="5">
    <source>
        <dbReference type="ARBA" id="ARBA00023014"/>
    </source>
</evidence>
<dbReference type="SFLD" id="SFLDS00029">
    <property type="entry name" value="Radical_SAM"/>
    <property type="match status" value="1"/>
</dbReference>
<dbReference type="InterPro" id="IPR050377">
    <property type="entry name" value="Radical_SAM_PqqE_MftC-like"/>
</dbReference>
<dbReference type="PANTHER" id="PTHR11228">
    <property type="entry name" value="RADICAL SAM DOMAIN PROTEIN"/>
    <property type="match status" value="1"/>
</dbReference>
<evidence type="ECO:0000256" key="1">
    <source>
        <dbReference type="ARBA" id="ARBA00001966"/>
    </source>
</evidence>
<dbReference type="Gene3D" id="3.20.20.70">
    <property type="entry name" value="Aldolase class I"/>
    <property type="match status" value="1"/>
</dbReference>
<comment type="caution">
    <text evidence="7">The sequence shown here is derived from an EMBL/GenBank/DDBJ whole genome shotgun (WGS) entry which is preliminary data.</text>
</comment>
<sequence length="480" mass="56632">MNHVRISGGGQYLCNNENYILCQKKLPTRRGVMWLGQTCNLNCYFCYFAERIADKKHPEHPFFSLDKAKEICKIYVDEFNCNSIDIQGGEPTIYPHIFELLKYCNEIGLKPSLITNLIALAKFEHAQKFKEAGIYDFLCSLHGIGATYDKIVGKKGGFERQIKALTNLQILKIPIRANCVLTNEVIDELPQVTDLAIKYNARVVNFLGYNNAGDQKRVRDTHNIPYYDVIGQKLTPCIDRLESHGIEVNLRFLPFCVVEERHRKNIANSLQMIYDLHEWERSSRLWIERQPQRAAKLTTEKPDVIRFFTQHKRRMAKRHKSFTWLKRTILPYIRFDDKYAPIQPYEKPILDKIKFYTPNVKNIESFSKLEHFYLEQDLVFDDILKEKIKPKRCEECSIKFICDGFHCDFIEEFGQGAIKPIRLDKEILDPKHYSNLQYKVIEKQEWDWFFNDFERKEVEKCVQDFKENLKKEGQHETSAS</sequence>
<dbReference type="PROSITE" id="PS51918">
    <property type="entry name" value="RADICAL_SAM"/>
    <property type="match status" value="1"/>
</dbReference>
<evidence type="ECO:0000259" key="6">
    <source>
        <dbReference type="PROSITE" id="PS51918"/>
    </source>
</evidence>
<reference evidence="7 8" key="1">
    <citation type="journal article" date="2014" name="Genome Announc.">
        <title>Draft genome sequences of eight enterohepatic helicobacter species isolated from both laboratory and wild rodents.</title>
        <authorList>
            <person name="Sheh A."/>
            <person name="Shen Z."/>
            <person name="Fox J.G."/>
        </authorList>
    </citation>
    <scope>NUCLEOTIDE SEQUENCE [LARGE SCALE GENOMIC DNA]</scope>
    <source>
        <strain evidence="7 8">Missouri</strain>
    </source>
</reference>
<dbReference type="Pfam" id="PF04055">
    <property type="entry name" value="Radical_SAM"/>
    <property type="match status" value="1"/>
</dbReference>
<dbReference type="PANTHER" id="PTHR11228:SF7">
    <property type="entry name" value="PQQA PEPTIDE CYCLASE"/>
    <property type="match status" value="1"/>
</dbReference>
<dbReference type="InterPro" id="IPR013785">
    <property type="entry name" value="Aldolase_TIM"/>
</dbReference>
<evidence type="ECO:0000256" key="3">
    <source>
        <dbReference type="ARBA" id="ARBA00022723"/>
    </source>
</evidence>
<keyword evidence="3" id="KW-0479">Metal-binding</keyword>
<accession>A0A6D2C4B1</accession>
<keyword evidence="2" id="KW-0949">S-adenosyl-L-methionine</keyword>
<dbReference type="CDD" id="cd01335">
    <property type="entry name" value="Radical_SAM"/>
    <property type="match status" value="1"/>
</dbReference>
<evidence type="ECO:0000313" key="7">
    <source>
        <dbReference type="EMBL" id="TLE03794.1"/>
    </source>
</evidence>
<dbReference type="GO" id="GO:0046872">
    <property type="term" value="F:metal ion binding"/>
    <property type="evidence" value="ECO:0007669"/>
    <property type="project" value="UniProtKB-KW"/>
</dbReference>
<dbReference type="AlphaFoldDB" id="A0A6D2C4B1"/>
<name>A0A6D2C4B1_9HELI</name>
<dbReference type="SFLD" id="SFLDG01067">
    <property type="entry name" value="SPASM/twitch_domain_containing"/>
    <property type="match status" value="1"/>
</dbReference>
<dbReference type="InterPro" id="IPR007197">
    <property type="entry name" value="rSAM"/>
</dbReference>
<comment type="cofactor">
    <cofactor evidence="1">
        <name>[4Fe-4S] cluster</name>
        <dbReference type="ChEBI" id="CHEBI:49883"/>
    </cofactor>
</comment>
<dbReference type="SUPFAM" id="SSF102114">
    <property type="entry name" value="Radical SAM enzymes"/>
    <property type="match status" value="1"/>
</dbReference>
<feature type="domain" description="Radical SAM core" evidence="6">
    <location>
        <begin position="25"/>
        <end position="247"/>
    </location>
</feature>
<protein>
    <submittedName>
        <fullName evidence="7">Radical SAM protein</fullName>
    </submittedName>
</protein>
<proteinExistence type="predicted"/>
<dbReference type="EMBL" id="JRPH02000025">
    <property type="protein sequence ID" value="TLE03794.1"/>
    <property type="molecule type" value="Genomic_DNA"/>
</dbReference>
<dbReference type="GO" id="GO:0003824">
    <property type="term" value="F:catalytic activity"/>
    <property type="evidence" value="ECO:0007669"/>
    <property type="project" value="InterPro"/>
</dbReference>
<dbReference type="RefSeq" id="WP_082226883.1">
    <property type="nucleotide sequence ID" value="NZ_JRPH02000025.1"/>
</dbReference>
<dbReference type="GO" id="GO:0051536">
    <property type="term" value="F:iron-sulfur cluster binding"/>
    <property type="evidence" value="ECO:0007669"/>
    <property type="project" value="UniProtKB-KW"/>
</dbReference>
<dbReference type="Proteomes" id="UP000029870">
    <property type="component" value="Unassembled WGS sequence"/>
</dbReference>
<evidence type="ECO:0000256" key="4">
    <source>
        <dbReference type="ARBA" id="ARBA00023004"/>
    </source>
</evidence>
<keyword evidence="4" id="KW-0408">Iron</keyword>
<evidence type="ECO:0000313" key="8">
    <source>
        <dbReference type="Proteomes" id="UP000029870"/>
    </source>
</evidence>
<keyword evidence="5" id="KW-0411">Iron-sulfur</keyword>
<evidence type="ECO:0000256" key="2">
    <source>
        <dbReference type="ARBA" id="ARBA00022691"/>
    </source>
</evidence>
<dbReference type="InterPro" id="IPR058240">
    <property type="entry name" value="rSAM_sf"/>
</dbReference>
<gene>
    <name evidence="7" type="ORF">LS77_008065</name>
</gene>